<evidence type="ECO:0000256" key="5">
    <source>
        <dbReference type="ARBA" id="ARBA00023125"/>
    </source>
</evidence>
<dbReference type="InterPro" id="IPR009057">
    <property type="entry name" value="Homeodomain-like_sf"/>
</dbReference>
<gene>
    <name evidence="10" type="ORF">K2173_020253</name>
</gene>
<feature type="domain" description="HTH myb-type" evidence="9">
    <location>
        <begin position="9"/>
        <end position="65"/>
    </location>
</feature>
<evidence type="ECO:0000313" key="11">
    <source>
        <dbReference type="Proteomes" id="UP001159364"/>
    </source>
</evidence>
<feature type="domain" description="Myb-like" evidence="8">
    <location>
        <begin position="9"/>
        <end position="61"/>
    </location>
</feature>
<evidence type="ECO:0000256" key="4">
    <source>
        <dbReference type="ARBA" id="ARBA00023015"/>
    </source>
</evidence>
<keyword evidence="4" id="KW-0805">Transcription regulation</keyword>
<name>A0AAV8UAR2_9ROSI</name>
<accession>A0AAV8UAR2</accession>
<keyword evidence="11" id="KW-1185">Reference proteome</keyword>
<dbReference type="GO" id="GO:0048658">
    <property type="term" value="P:anther wall tapetum development"/>
    <property type="evidence" value="ECO:0007669"/>
    <property type="project" value="UniProtKB-ARBA"/>
</dbReference>
<dbReference type="SMART" id="SM00717">
    <property type="entry name" value="SANT"/>
    <property type="match status" value="2"/>
</dbReference>
<dbReference type="Pfam" id="PF00249">
    <property type="entry name" value="Myb_DNA-binding"/>
    <property type="match status" value="2"/>
</dbReference>
<comment type="caution">
    <text evidence="10">The sequence shown here is derived from an EMBL/GenBank/DDBJ whole genome shotgun (WGS) entry which is preliminary data.</text>
</comment>
<dbReference type="AlphaFoldDB" id="A0AAV8UAR2"/>
<evidence type="ECO:0000256" key="7">
    <source>
        <dbReference type="ARBA" id="ARBA00023242"/>
    </source>
</evidence>
<evidence type="ECO:0000313" key="10">
    <source>
        <dbReference type="EMBL" id="KAJ8775249.1"/>
    </source>
</evidence>
<comment type="subcellular location">
    <subcellularLocation>
        <location evidence="1">Nucleus</location>
    </subcellularLocation>
</comment>
<dbReference type="PROSITE" id="PS50090">
    <property type="entry name" value="MYB_LIKE"/>
    <property type="match status" value="2"/>
</dbReference>
<evidence type="ECO:0000256" key="2">
    <source>
        <dbReference type="ARBA" id="ARBA00022473"/>
    </source>
</evidence>
<dbReference type="PROSITE" id="PS51294">
    <property type="entry name" value="HTH_MYB"/>
    <property type="match status" value="2"/>
</dbReference>
<dbReference type="FunFam" id="1.10.10.60:FF:000015">
    <property type="entry name" value="Transcription factor RAX3"/>
    <property type="match status" value="1"/>
</dbReference>
<keyword evidence="2" id="KW-0217">Developmental protein</keyword>
<organism evidence="10 11">
    <name type="scientific">Erythroxylum novogranatense</name>
    <dbReference type="NCBI Taxonomy" id="1862640"/>
    <lineage>
        <taxon>Eukaryota</taxon>
        <taxon>Viridiplantae</taxon>
        <taxon>Streptophyta</taxon>
        <taxon>Embryophyta</taxon>
        <taxon>Tracheophyta</taxon>
        <taxon>Spermatophyta</taxon>
        <taxon>Magnoliopsida</taxon>
        <taxon>eudicotyledons</taxon>
        <taxon>Gunneridae</taxon>
        <taxon>Pentapetalae</taxon>
        <taxon>rosids</taxon>
        <taxon>fabids</taxon>
        <taxon>Malpighiales</taxon>
        <taxon>Erythroxylaceae</taxon>
        <taxon>Erythroxylum</taxon>
    </lineage>
</organism>
<keyword evidence="6" id="KW-0804">Transcription</keyword>
<keyword evidence="5" id="KW-0238">DNA-binding</keyword>
<feature type="domain" description="Myb-like" evidence="8">
    <location>
        <begin position="62"/>
        <end position="112"/>
    </location>
</feature>
<dbReference type="InterPro" id="IPR017930">
    <property type="entry name" value="Myb_dom"/>
</dbReference>
<dbReference type="FunFam" id="1.10.10.60:FF:000204">
    <property type="entry name" value="transcription factor MYB80"/>
    <property type="match status" value="1"/>
</dbReference>
<protein>
    <submittedName>
        <fullName evidence="10">Uncharacterized protein</fullName>
    </submittedName>
</protein>
<dbReference type="PANTHER" id="PTHR47994:SF5">
    <property type="entry name" value="F14D16.11-RELATED"/>
    <property type="match status" value="1"/>
</dbReference>
<dbReference type="Proteomes" id="UP001159364">
    <property type="component" value="Linkage Group LG01"/>
</dbReference>
<evidence type="ECO:0000259" key="9">
    <source>
        <dbReference type="PROSITE" id="PS51294"/>
    </source>
</evidence>
<dbReference type="SUPFAM" id="SSF46689">
    <property type="entry name" value="Homeodomain-like"/>
    <property type="match status" value="1"/>
</dbReference>
<dbReference type="EMBL" id="JAIWQS010000001">
    <property type="protein sequence ID" value="KAJ8775249.1"/>
    <property type="molecule type" value="Genomic_DNA"/>
</dbReference>
<dbReference type="CDD" id="cd00167">
    <property type="entry name" value="SANT"/>
    <property type="match status" value="2"/>
</dbReference>
<feature type="domain" description="HTH myb-type" evidence="9">
    <location>
        <begin position="66"/>
        <end position="116"/>
    </location>
</feature>
<sequence length="327" mass="36576">MGRPPCCDRSNVKKGLWTAEEDAKILAYVSNYGVGNWTLVPKKAGLNRCGKSCRLRWTNYLRPDLKHDSFTSQEEELIINLHEAIGSRWSIIAKQLPGRTDNDVKNYWNTKLRKKLRKMGIDPVTHKPFSQVLTEFGNISDIPGTGNQIISLSKRLSNDVMSKPGDSPAIAWRSSSTRPVIEDNTPTISNPQFQYQFETLLKYYCSEVGSSCSSPSSTSLTQSSCTHIPTSPPSWREFLLSDPTLPSDEQNPDLQGFFSSSNISTLTGKDDQYFQGEHNRDFASSHPSVCLASASSSSPTSFVDDILDKDREMQLQFPQLLDPSCDY</sequence>
<keyword evidence="7" id="KW-0539">Nucleus</keyword>
<evidence type="ECO:0000256" key="3">
    <source>
        <dbReference type="ARBA" id="ARBA00022737"/>
    </source>
</evidence>
<proteinExistence type="predicted"/>
<dbReference type="GO" id="GO:0003677">
    <property type="term" value="F:DNA binding"/>
    <property type="evidence" value="ECO:0007669"/>
    <property type="project" value="UniProtKB-KW"/>
</dbReference>
<reference evidence="10 11" key="1">
    <citation type="submission" date="2021-09" db="EMBL/GenBank/DDBJ databases">
        <title>Genomic insights and catalytic innovation underlie evolution of tropane alkaloids biosynthesis.</title>
        <authorList>
            <person name="Wang Y.-J."/>
            <person name="Tian T."/>
            <person name="Huang J.-P."/>
            <person name="Huang S.-X."/>
        </authorList>
    </citation>
    <scope>NUCLEOTIDE SEQUENCE [LARGE SCALE GENOMIC DNA]</scope>
    <source>
        <strain evidence="10">KIB-2018</strain>
        <tissue evidence="10">Leaf</tissue>
    </source>
</reference>
<dbReference type="GO" id="GO:0005634">
    <property type="term" value="C:nucleus"/>
    <property type="evidence" value="ECO:0007669"/>
    <property type="project" value="UniProtKB-SubCell"/>
</dbReference>
<evidence type="ECO:0000256" key="6">
    <source>
        <dbReference type="ARBA" id="ARBA00023163"/>
    </source>
</evidence>
<dbReference type="PANTHER" id="PTHR47994">
    <property type="entry name" value="F14D16.11-RELATED"/>
    <property type="match status" value="1"/>
</dbReference>
<evidence type="ECO:0000259" key="8">
    <source>
        <dbReference type="PROSITE" id="PS50090"/>
    </source>
</evidence>
<dbReference type="GO" id="GO:0009555">
    <property type="term" value="P:pollen development"/>
    <property type="evidence" value="ECO:0007669"/>
    <property type="project" value="UniProtKB-ARBA"/>
</dbReference>
<evidence type="ECO:0000256" key="1">
    <source>
        <dbReference type="ARBA" id="ARBA00004123"/>
    </source>
</evidence>
<dbReference type="InterPro" id="IPR001005">
    <property type="entry name" value="SANT/Myb"/>
</dbReference>
<dbReference type="InterPro" id="IPR015495">
    <property type="entry name" value="Myb_TF_plants"/>
</dbReference>
<dbReference type="Gene3D" id="1.10.10.60">
    <property type="entry name" value="Homeodomain-like"/>
    <property type="match status" value="2"/>
</dbReference>
<keyword evidence="3" id="KW-0677">Repeat</keyword>